<accession>A0A8S1QE47</accession>
<gene>
    <name evidence="1" type="ORF">PSON_ATCC_30995.1.T1010165</name>
</gene>
<dbReference type="Proteomes" id="UP000692954">
    <property type="component" value="Unassembled WGS sequence"/>
</dbReference>
<organism evidence="1 2">
    <name type="scientific">Paramecium sonneborni</name>
    <dbReference type="NCBI Taxonomy" id="65129"/>
    <lineage>
        <taxon>Eukaryota</taxon>
        <taxon>Sar</taxon>
        <taxon>Alveolata</taxon>
        <taxon>Ciliophora</taxon>
        <taxon>Intramacronucleata</taxon>
        <taxon>Oligohymenophorea</taxon>
        <taxon>Peniculida</taxon>
        <taxon>Parameciidae</taxon>
        <taxon>Paramecium</taxon>
    </lineage>
</organism>
<dbReference type="EMBL" id="CAJJDN010000101">
    <property type="protein sequence ID" value="CAD8112760.1"/>
    <property type="molecule type" value="Genomic_DNA"/>
</dbReference>
<dbReference type="AlphaFoldDB" id="A0A8S1QE47"/>
<comment type="caution">
    <text evidence="1">The sequence shown here is derived from an EMBL/GenBank/DDBJ whole genome shotgun (WGS) entry which is preliminary data.</text>
</comment>
<reference evidence="1" key="1">
    <citation type="submission" date="2021-01" db="EMBL/GenBank/DDBJ databases">
        <authorList>
            <consortium name="Genoscope - CEA"/>
            <person name="William W."/>
        </authorList>
    </citation>
    <scope>NUCLEOTIDE SEQUENCE</scope>
</reference>
<sequence>MIKKNFKNSSQRIKKFQILQNYLKQLDLTKQKDQINCIHNLDRFVGISLKNNTYHIYLILKLKILRDIQIIEYNQ</sequence>
<name>A0A8S1QE47_9CILI</name>
<proteinExistence type="predicted"/>
<evidence type="ECO:0000313" key="1">
    <source>
        <dbReference type="EMBL" id="CAD8112760.1"/>
    </source>
</evidence>
<keyword evidence="2" id="KW-1185">Reference proteome</keyword>
<evidence type="ECO:0000313" key="2">
    <source>
        <dbReference type="Proteomes" id="UP000692954"/>
    </source>
</evidence>
<protein>
    <submittedName>
        <fullName evidence="1">Uncharacterized protein</fullName>
    </submittedName>
</protein>